<evidence type="ECO:0000256" key="3">
    <source>
        <dbReference type="ARBA" id="ARBA00022729"/>
    </source>
</evidence>
<reference evidence="6 7" key="1">
    <citation type="submission" date="2021-04" db="EMBL/GenBank/DDBJ databases">
        <title>Whole genome analysis of root endophytic bacterium Microbacterium paraoxydans ku-mp colonizing RP-bio226 rice variety.</title>
        <authorList>
            <person name="Ulaganathan K."/>
            <person name="Latha B."/>
        </authorList>
    </citation>
    <scope>NUCLEOTIDE SEQUENCE [LARGE SCALE GENOMIC DNA]</scope>
    <source>
        <strain evidence="7">ku-mp</strain>
    </source>
</reference>
<organism evidence="6 7">
    <name type="scientific">Microbacterium paraoxydans</name>
    <dbReference type="NCBI Taxonomy" id="199592"/>
    <lineage>
        <taxon>Bacteria</taxon>
        <taxon>Bacillati</taxon>
        <taxon>Actinomycetota</taxon>
        <taxon>Actinomycetes</taxon>
        <taxon>Micrococcales</taxon>
        <taxon>Microbacteriaceae</taxon>
        <taxon>Microbacterium</taxon>
    </lineage>
</organism>
<dbReference type="PANTHER" id="PTHR30290">
    <property type="entry name" value="PERIPLASMIC BINDING COMPONENT OF ABC TRANSPORTER"/>
    <property type="match status" value="1"/>
</dbReference>
<dbReference type="EMBL" id="JAGTUK010000002">
    <property type="protein sequence ID" value="MBS0024076.1"/>
    <property type="molecule type" value="Genomic_DNA"/>
</dbReference>
<dbReference type="Proteomes" id="UP000678243">
    <property type="component" value="Unassembled WGS sequence"/>
</dbReference>
<keyword evidence="7" id="KW-1185">Reference proteome</keyword>
<accession>A0ABS5IMA2</accession>
<dbReference type="Gene3D" id="3.40.190.10">
    <property type="entry name" value="Periplasmic binding protein-like II"/>
    <property type="match status" value="1"/>
</dbReference>
<dbReference type="InterPro" id="IPR039424">
    <property type="entry name" value="SBP_5"/>
</dbReference>
<dbReference type="InterPro" id="IPR000914">
    <property type="entry name" value="SBP_5_dom"/>
</dbReference>
<protein>
    <submittedName>
        <fullName evidence="6">ABC transporter substrate-binding protein</fullName>
    </submittedName>
</protein>
<evidence type="ECO:0000256" key="2">
    <source>
        <dbReference type="ARBA" id="ARBA00022448"/>
    </source>
</evidence>
<dbReference type="Gene3D" id="3.10.105.10">
    <property type="entry name" value="Dipeptide-binding Protein, Domain 3"/>
    <property type="match status" value="1"/>
</dbReference>
<dbReference type="RefSeq" id="WP_211542622.1">
    <property type="nucleotide sequence ID" value="NZ_JAGTUK010000002.1"/>
</dbReference>
<dbReference type="PROSITE" id="PS51257">
    <property type="entry name" value="PROKAR_LIPOPROTEIN"/>
    <property type="match status" value="1"/>
</dbReference>
<comment type="caution">
    <text evidence="6">The sequence shown here is derived from an EMBL/GenBank/DDBJ whole genome shotgun (WGS) entry which is preliminary data.</text>
</comment>
<sequence>MRKRSLALLAATTVVLLAGCTAGGPSDADSPSATSASVYLYQEPTAFNPLKPFAGGEQLAMSLLYDNLVTTNPDAEYVPRLAESWEVDDDATVYTFHLREGLTWSDGEPFDADDVVFTYNLFADPAVASAQSSRLAGVVGYDDVQSGAAETLAGVTAPDDTTVRIQLRSPDAGFLSLIAYGPIFFILPEHVLGDVPAEQVMENEFFSAPTAGMGPYVLDEYRQDQELVLSANEHYRDEVGIDTLYLKLVTSDVATSQLSTGEIDIVQISPSDLGAVEAIPDVSVSTAPSPGFTRMAVNTEKGLLGDARVRQAIVTAIDREGIIDGILGGAASRLNSTFLADWALPDDLDSYPYDPERAKELLAEAGWDPSTPVELSWINGQRDRDLTVDVIVENLKAVGIQASANPVDSAGQSALLQAKSFDLLLFGGGVYSIDPASSAPVLSCASRFPEGSNLSLFCDEALDALLAEGAGTNDRDARASVYRDAARLDNATVPYIWLNRPDTIWAVSDRVSGFVPNGDATNGFWNAAEWTVSGQ</sequence>
<proteinExistence type="inferred from homology"/>
<keyword evidence="2" id="KW-0813">Transport</keyword>
<gene>
    <name evidence="6" type="ORF">KE274_08115</name>
</gene>
<feature type="chain" id="PRO_5046071725" evidence="4">
    <location>
        <begin position="19"/>
        <end position="535"/>
    </location>
</feature>
<dbReference type="Gene3D" id="3.90.76.10">
    <property type="entry name" value="Dipeptide-binding Protein, Domain 1"/>
    <property type="match status" value="1"/>
</dbReference>
<evidence type="ECO:0000313" key="7">
    <source>
        <dbReference type="Proteomes" id="UP000678243"/>
    </source>
</evidence>
<feature type="domain" description="Solute-binding protein family 5" evidence="5">
    <location>
        <begin position="76"/>
        <end position="439"/>
    </location>
</feature>
<dbReference type="PANTHER" id="PTHR30290:SF9">
    <property type="entry name" value="OLIGOPEPTIDE-BINDING PROTEIN APPA"/>
    <property type="match status" value="1"/>
</dbReference>
<dbReference type="InterPro" id="IPR030678">
    <property type="entry name" value="Peptide/Ni-bd"/>
</dbReference>
<dbReference type="CDD" id="cd00995">
    <property type="entry name" value="PBP2_NikA_DppA_OppA_like"/>
    <property type="match status" value="1"/>
</dbReference>
<dbReference type="Pfam" id="PF00496">
    <property type="entry name" value="SBP_bac_5"/>
    <property type="match status" value="1"/>
</dbReference>
<comment type="similarity">
    <text evidence="1">Belongs to the bacterial solute-binding protein 5 family.</text>
</comment>
<keyword evidence="3 4" id="KW-0732">Signal</keyword>
<feature type="signal peptide" evidence="4">
    <location>
        <begin position="1"/>
        <end position="18"/>
    </location>
</feature>
<dbReference type="PIRSF" id="PIRSF002741">
    <property type="entry name" value="MppA"/>
    <property type="match status" value="1"/>
</dbReference>
<evidence type="ECO:0000313" key="6">
    <source>
        <dbReference type="EMBL" id="MBS0024076.1"/>
    </source>
</evidence>
<dbReference type="SUPFAM" id="SSF53850">
    <property type="entry name" value="Periplasmic binding protein-like II"/>
    <property type="match status" value="1"/>
</dbReference>
<evidence type="ECO:0000256" key="1">
    <source>
        <dbReference type="ARBA" id="ARBA00005695"/>
    </source>
</evidence>
<evidence type="ECO:0000256" key="4">
    <source>
        <dbReference type="SAM" id="SignalP"/>
    </source>
</evidence>
<name>A0ABS5IMA2_9MICO</name>
<evidence type="ECO:0000259" key="5">
    <source>
        <dbReference type="Pfam" id="PF00496"/>
    </source>
</evidence>